<dbReference type="CDD" id="cd00156">
    <property type="entry name" value="REC"/>
    <property type="match status" value="2"/>
</dbReference>
<protein>
    <submittedName>
        <fullName evidence="4">Chemotaxis protein CheY</fullName>
    </submittedName>
</protein>
<proteinExistence type="predicted"/>
<name>A0A084SSY9_9BACT</name>
<evidence type="ECO:0000313" key="5">
    <source>
        <dbReference type="Proteomes" id="UP000028547"/>
    </source>
</evidence>
<feature type="domain" description="Response regulatory" evidence="3">
    <location>
        <begin position="121"/>
        <end position="232"/>
    </location>
</feature>
<evidence type="ECO:0000259" key="3">
    <source>
        <dbReference type="PROSITE" id="PS50110"/>
    </source>
</evidence>
<dbReference type="Pfam" id="PF00072">
    <property type="entry name" value="Response_reg"/>
    <property type="match status" value="2"/>
</dbReference>
<reference evidence="4 5" key="1">
    <citation type="submission" date="2014-07" db="EMBL/GenBank/DDBJ databases">
        <title>Draft Genome Sequence of Gephyronic Acid Producer, Cystobacter violaceus Strain Cb vi76.</title>
        <authorList>
            <person name="Stevens D.C."/>
            <person name="Young J."/>
            <person name="Carmichael R."/>
            <person name="Tan J."/>
            <person name="Taylor R.E."/>
        </authorList>
    </citation>
    <scope>NUCLEOTIDE SEQUENCE [LARGE SCALE GENOMIC DNA]</scope>
    <source>
        <strain evidence="4 5">Cb vi76</strain>
    </source>
</reference>
<dbReference type="GO" id="GO:0000160">
    <property type="term" value="P:phosphorelay signal transduction system"/>
    <property type="evidence" value="ECO:0007669"/>
    <property type="project" value="InterPro"/>
</dbReference>
<gene>
    <name evidence="4" type="ORF">Q664_21130</name>
</gene>
<feature type="modified residue" description="4-aspartylphosphate" evidence="2">
    <location>
        <position position="169"/>
    </location>
</feature>
<sequence>MRKYLLLDDNEAFAENLAEILRDGGDEATVVTEGARALELARAQRFDVLLTDMKMPGMSGAAAVHRIRQVDPELAAVVITAYPGEDDLETARREGLLAVLPKPVPIPMLVSLLSEARRDGLVALVEDDLALSDNLTEVLRARGFSCVTARSVLDTEYLAAVRPFVALVDLRLPGGPDGEALRRLRERFPDLPVFVMTAYPEALPAMAMPAHTDIFSKPFDTAGLLDVLERVHASRRQRTS</sequence>
<feature type="modified residue" description="4-aspartylphosphate" evidence="2">
    <location>
        <position position="52"/>
    </location>
</feature>
<accession>A0A084SSY9</accession>
<organism evidence="4 5">
    <name type="scientific">Archangium violaceum Cb vi76</name>
    <dbReference type="NCBI Taxonomy" id="1406225"/>
    <lineage>
        <taxon>Bacteria</taxon>
        <taxon>Pseudomonadati</taxon>
        <taxon>Myxococcota</taxon>
        <taxon>Myxococcia</taxon>
        <taxon>Myxococcales</taxon>
        <taxon>Cystobacterineae</taxon>
        <taxon>Archangiaceae</taxon>
        <taxon>Archangium</taxon>
    </lineage>
</organism>
<comment type="caution">
    <text evidence="4">The sequence shown here is derived from an EMBL/GenBank/DDBJ whole genome shotgun (WGS) entry which is preliminary data.</text>
</comment>
<evidence type="ECO:0000256" key="2">
    <source>
        <dbReference type="PROSITE-ProRule" id="PRU00169"/>
    </source>
</evidence>
<feature type="domain" description="Response regulatory" evidence="3">
    <location>
        <begin position="3"/>
        <end position="117"/>
    </location>
</feature>
<dbReference type="PANTHER" id="PTHR44591">
    <property type="entry name" value="STRESS RESPONSE REGULATOR PROTEIN 1"/>
    <property type="match status" value="1"/>
</dbReference>
<dbReference type="PROSITE" id="PS50110">
    <property type="entry name" value="RESPONSE_REGULATORY"/>
    <property type="match status" value="2"/>
</dbReference>
<dbReference type="PANTHER" id="PTHR44591:SF3">
    <property type="entry name" value="RESPONSE REGULATORY DOMAIN-CONTAINING PROTEIN"/>
    <property type="match status" value="1"/>
</dbReference>
<dbReference type="Gene3D" id="3.40.50.2300">
    <property type="match status" value="2"/>
</dbReference>
<dbReference type="InterPro" id="IPR011006">
    <property type="entry name" value="CheY-like_superfamily"/>
</dbReference>
<dbReference type="EMBL" id="JPMI01000139">
    <property type="protein sequence ID" value="KFA91574.1"/>
    <property type="molecule type" value="Genomic_DNA"/>
</dbReference>
<dbReference type="InterPro" id="IPR001789">
    <property type="entry name" value="Sig_transdc_resp-reg_receiver"/>
</dbReference>
<dbReference type="RefSeq" id="WP_043398179.1">
    <property type="nucleotide sequence ID" value="NZ_JPMI01000139.1"/>
</dbReference>
<evidence type="ECO:0000313" key="4">
    <source>
        <dbReference type="EMBL" id="KFA91574.1"/>
    </source>
</evidence>
<dbReference type="SUPFAM" id="SSF52172">
    <property type="entry name" value="CheY-like"/>
    <property type="match status" value="2"/>
</dbReference>
<dbReference type="AlphaFoldDB" id="A0A084SSY9"/>
<keyword evidence="1 2" id="KW-0597">Phosphoprotein</keyword>
<evidence type="ECO:0000256" key="1">
    <source>
        <dbReference type="ARBA" id="ARBA00022553"/>
    </source>
</evidence>
<dbReference type="SMART" id="SM00448">
    <property type="entry name" value="REC"/>
    <property type="match status" value="2"/>
</dbReference>
<dbReference type="Proteomes" id="UP000028547">
    <property type="component" value="Unassembled WGS sequence"/>
</dbReference>
<dbReference type="InterPro" id="IPR050595">
    <property type="entry name" value="Bact_response_regulator"/>
</dbReference>